<dbReference type="Pfam" id="PF12796">
    <property type="entry name" value="Ank_2"/>
    <property type="match status" value="1"/>
</dbReference>
<evidence type="ECO:0000313" key="4">
    <source>
        <dbReference type="EMBL" id="JAG72657.1"/>
    </source>
</evidence>
<dbReference type="InterPro" id="IPR000467">
    <property type="entry name" value="G_patch_dom"/>
</dbReference>
<dbReference type="SUPFAM" id="SSF48403">
    <property type="entry name" value="Ankyrin repeat"/>
    <property type="match status" value="1"/>
</dbReference>
<sequence>MRSFKVFVRQSEKHPDGIVNKHKGELNFRGEEARKIYEDIVTETSSNNPQAIPRKSHCLITKKTGKPKDKNRLNITANVILKSIEQNDWHFIEQNVTKDNVNSTDDYGWTPLMLAAYNGNYRIVEYLLISGADKYLKEKSGLTALELARKKNHQGVISLLTCDELKIARRAKVPDKEERLSEFYCSICKLNFRETTMRRHESSMLHIFNTNPKLPDPVYGIPKGNKGYQIMLNAGWKESKGLGPSGSGLKYPVKTILKRDRKGLGGEDKSRPRVTHFQSNDVNAIRHVRQERVMKGKSWRKNREEFLTREARRDRALRQALS</sequence>
<protein>
    <submittedName>
        <fullName evidence="3">CG8152_0 protein</fullName>
    </submittedName>
    <submittedName>
        <fullName evidence="4">CG8152_1 protein</fullName>
    </submittedName>
</protein>
<dbReference type="PANTHER" id="PTHR20923">
    <property type="entry name" value="BAT4 PROTEIN-RELATED"/>
    <property type="match status" value="1"/>
</dbReference>
<dbReference type="SMART" id="SM00443">
    <property type="entry name" value="G_patch"/>
    <property type="match status" value="1"/>
</dbReference>
<dbReference type="PANTHER" id="PTHR20923:SF1">
    <property type="entry name" value="G PATCH DOMAIN AND ANKYRIN REPEAT-CONTAINING PROTEIN 1"/>
    <property type="match status" value="1"/>
</dbReference>
<reference evidence="4" key="1">
    <citation type="submission" date="2015-01" db="EMBL/GenBank/DDBJ databases">
        <title>Transcriptome Assembly of Fopius arisanus.</title>
        <authorList>
            <person name="Geib S."/>
        </authorList>
    </citation>
    <scope>NUCLEOTIDE SEQUENCE</scope>
</reference>
<feature type="repeat" description="ANK" evidence="1">
    <location>
        <begin position="107"/>
        <end position="139"/>
    </location>
</feature>
<dbReference type="EMBL" id="GBYB01002888">
    <property type="protein sequence ID" value="JAG72655.1"/>
    <property type="molecule type" value="Transcribed_RNA"/>
</dbReference>
<accession>A0A0C9R4M1</accession>
<evidence type="ECO:0000256" key="1">
    <source>
        <dbReference type="PROSITE-ProRule" id="PRU00023"/>
    </source>
</evidence>
<name>A0A0C9R4M1_9HYME</name>
<dbReference type="PROSITE" id="PS50174">
    <property type="entry name" value="G_PATCH"/>
    <property type="match status" value="1"/>
</dbReference>
<dbReference type="InterPro" id="IPR002110">
    <property type="entry name" value="Ankyrin_rpt"/>
</dbReference>
<dbReference type="GO" id="GO:0003676">
    <property type="term" value="F:nucleic acid binding"/>
    <property type="evidence" value="ECO:0007669"/>
    <property type="project" value="InterPro"/>
</dbReference>
<evidence type="ECO:0000259" key="2">
    <source>
        <dbReference type="PROSITE" id="PS50174"/>
    </source>
</evidence>
<gene>
    <name evidence="4" type="primary">CG8152_1</name>
    <name evidence="3" type="synonym">CG8152_0</name>
    <name evidence="3" type="ORF">g.46461</name>
    <name evidence="4" type="ORF">g.46464</name>
</gene>
<dbReference type="InterPro" id="IPR036770">
    <property type="entry name" value="Ankyrin_rpt-contain_sf"/>
</dbReference>
<dbReference type="Pfam" id="PF01585">
    <property type="entry name" value="G-patch"/>
    <property type="match status" value="1"/>
</dbReference>
<dbReference type="SMART" id="SM00248">
    <property type="entry name" value="ANK"/>
    <property type="match status" value="2"/>
</dbReference>
<proteinExistence type="predicted"/>
<organism evidence="4">
    <name type="scientific">Fopius arisanus</name>
    <dbReference type="NCBI Taxonomy" id="64838"/>
    <lineage>
        <taxon>Eukaryota</taxon>
        <taxon>Metazoa</taxon>
        <taxon>Ecdysozoa</taxon>
        <taxon>Arthropoda</taxon>
        <taxon>Hexapoda</taxon>
        <taxon>Insecta</taxon>
        <taxon>Pterygota</taxon>
        <taxon>Neoptera</taxon>
        <taxon>Endopterygota</taxon>
        <taxon>Hymenoptera</taxon>
        <taxon>Apocrita</taxon>
        <taxon>Ichneumonoidea</taxon>
        <taxon>Braconidae</taxon>
        <taxon>Opiinae</taxon>
        <taxon>Fopius</taxon>
    </lineage>
</organism>
<dbReference type="EMBL" id="GBYB01002890">
    <property type="protein sequence ID" value="JAG72657.1"/>
    <property type="molecule type" value="Transcribed_RNA"/>
</dbReference>
<dbReference type="PROSITE" id="PS50297">
    <property type="entry name" value="ANK_REP_REGION"/>
    <property type="match status" value="1"/>
</dbReference>
<dbReference type="InterPro" id="IPR039146">
    <property type="entry name" value="GPANK1"/>
</dbReference>
<feature type="domain" description="G-patch" evidence="2">
    <location>
        <begin position="223"/>
        <end position="269"/>
    </location>
</feature>
<evidence type="ECO:0000313" key="3">
    <source>
        <dbReference type="EMBL" id="JAG72655.1"/>
    </source>
</evidence>
<dbReference type="Gene3D" id="1.25.40.20">
    <property type="entry name" value="Ankyrin repeat-containing domain"/>
    <property type="match status" value="1"/>
</dbReference>
<dbReference type="PROSITE" id="PS50088">
    <property type="entry name" value="ANK_REPEAT"/>
    <property type="match status" value="1"/>
</dbReference>
<dbReference type="AlphaFoldDB" id="A0A0C9R4M1"/>
<keyword evidence="1" id="KW-0040">ANK repeat</keyword>